<keyword evidence="2" id="KW-0808">Transferase</keyword>
<dbReference type="EC" id="2.3.1.-" evidence="2"/>
<evidence type="ECO:0000313" key="2">
    <source>
        <dbReference type="EMBL" id="WEK36271.1"/>
    </source>
</evidence>
<dbReference type="InterPro" id="IPR000182">
    <property type="entry name" value="GNAT_dom"/>
</dbReference>
<protein>
    <submittedName>
        <fullName evidence="2">GNAT family N-acetyltransferase</fullName>
        <ecNumber evidence="2">2.3.1.-</ecNumber>
    </submittedName>
</protein>
<organism evidence="2 3">
    <name type="scientific">Candidatus Pseudobacter hemicellulosilyticus</name>
    <dbReference type="NCBI Taxonomy" id="3121375"/>
    <lineage>
        <taxon>Bacteria</taxon>
        <taxon>Pseudomonadati</taxon>
        <taxon>Bacteroidota</taxon>
        <taxon>Chitinophagia</taxon>
        <taxon>Chitinophagales</taxon>
        <taxon>Chitinophagaceae</taxon>
        <taxon>Pseudobacter</taxon>
    </lineage>
</organism>
<gene>
    <name evidence="2" type="ORF">P0Y53_02055</name>
</gene>
<sequence>MSTTSLVYPFTYQVKAGSNVANPMTTGPVEIARKLLCKPVSYAAVQHQVWTRFFLENHCTVTMRLLCLTTDLPVIYNWLPWRYTRFLKKEAHIRHLYETYSCVGDSSSSQSFLLLLNDAAIGQADVHHALQDDVSSYYTASQGDYRLELLIDPEKEVLDIPQYLLQTCQEFFFSFQEVERLVLLLEEGNPLIQKLEKAGFRFEARIISAEKTALLYICSRASMPL</sequence>
<accession>A0AAJ5WSL3</accession>
<dbReference type="Proteomes" id="UP001220610">
    <property type="component" value="Chromosome"/>
</dbReference>
<keyword evidence="2" id="KW-0012">Acyltransferase</keyword>
<reference evidence="2" key="1">
    <citation type="submission" date="2023-03" db="EMBL/GenBank/DDBJ databases">
        <title>Andean soil-derived lignocellulolytic bacterial consortium as a source of novel taxa and putative plastic-active enzymes.</title>
        <authorList>
            <person name="Diaz-Garcia L."/>
            <person name="Chuvochina M."/>
            <person name="Feuerriegel G."/>
            <person name="Bunk B."/>
            <person name="Sproer C."/>
            <person name="Streit W.R."/>
            <person name="Rodriguez L.M."/>
            <person name="Overmann J."/>
            <person name="Jimenez D.J."/>
        </authorList>
    </citation>
    <scope>NUCLEOTIDE SEQUENCE</scope>
    <source>
        <strain evidence="2">MAG 7</strain>
    </source>
</reference>
<dbReference type="GO" id="GO:0016747">
    <property type="term" value="F:acyltransferase activity, transferring groups other than amino-acyl groups"/>
    <property type="evidence" value="ECO:0007669"/>
    <property type="project" value="InterPro"/>
</dbReference>
<dbReference type="InterPro" id="IPR016181">
    <property type="entry name" value="Acyl_CoA_acyltransferase"/>
</dbReference>
<dbReference type="Gene3D" id="3.40.630.30">
    <property type="match status" value="1"/>
</dbReference>
<dbReference type="AlphaFoldDB" id="A0AAJ5WSL3"/>
<dbReference type="PROSITE" id="PS51186">
    <property type="entry name" value="GNAT"/>
    <property type="match status" value="1"/>
</dbReference>
<dbReference type="EMBL" id="CP119311">
    <property type="protein sequence ID" value="WEK36271.1"/>
    <property type="molecule type" value="Genomic_DNA"/>
</dbReference>
<name>A0AAJ5WSL3_9BACT</name>
<evidence type="ECO:0000313" key="3">
    <source>
        <dbReference type="Proteomes" id="UP001220610"/>
    </source>
</evidence>
<dbReference type="Pfam" id="PF13523">
    <property type="entry name" value="Acetyltransf_8"/>
    <property type="match status" value="1"/>
</dbReference>
<feature type="domain" description="N-acetyltransferase" evidence="1">
    <location>
        <begin position="63"/>
        <end position="221"/>
    </location>
</feature>
<dbReference type="SUPFAM" id="SSF55729">
    <property type="entry name" value="Acyl-CoA N-acyltransferases (Nat)"/>
    <property type="match status" value="1"/>
</dbReference>
<evidence type="ECO:0000259" key="1">
    <source>
        <dbReference type="PROSITE" id="PS51186"/>
    </source>
</evidence>
<proteinExistence type="predicted"/>